<dbReference type="PRINTS" id="PR00449">
    <property type="entry name" value="RASTRNSFRMNG"/>
</dbReference>
<dbReference type="AlphaFoldDB" id="A0A813GIB8"/>
<dbReference type="GO" id="GO:0003924">
    <property type="term" value="F:GTPase activity"/>
    <property type="evidence" value="ECO:0007669"/>
    <property type="project" value="InterPro"/>
</dbReference>
<dbReference type="NCBIfam" id="TIGR00231">
    <property type="entry name" value="small_GTP"/>
    <property type="match status" value="1"/>
</dbReference>
<dbReference type="Gene3D" id="3.40.50.300">
    <property type="entry name" value="P-loop containing nucleotide triphosphate hydrolases"/>
    <property type="match status" value="1"/>
</dbReference>
<keyword evidence="2" id="KW-0342">GTP-binding</keyword>
<evidence type="ECO:0000256" key="3">
    <source>
        <dbReference type="SAM" id="MobiDB-lite"/>
    </source>
</evidence>
<dbReference type="Pfam" id="PF00071">
    <property type="entry name" value="Ras"/>
    <property type="match status" value="1"/>
</dbReference>
<evidence type="ECO:0000256" key="1">
    <source>
        <dbReference type="ARBA" id="ARBA00022741"/>
    </source>
</evidence>
<dbReference type="InterPro" id="IPR005225">
    <property type="entry name" value="Small_GTP-bd"/>
</dbReference>
<evidence type="ECO:0000256" key="2">
    <source>
        <dbReference type="ARBA" id="ARBA00023134"/>
    </source>
</evidence>
<keyword evidence="5" id="KW-1185">Reference proteome</keyword>
<dbReference type="InterPro" id="IPR027417">
    <property type="entry name" value="P-loop_NTPase"/>
</dbReference>
<keyword evidence="1" id="KW-0547">Nucleotide-binding</keyword>
<gene>
    <name evidence="4" type="ORF">PGLA1383_LOCUS39866</name>
</gene>
<dbReference type="SMART" id="SM00174">
    <property type="entry name" value="RHO"/>
    <property type="match status" value="1"/>
</dbReference>
<sequence>MRWARPLYEGQVNVRAHASSVLHDKLIVFGGVRDKVTETGKNRPPQVEPGPLPHISKKLFFLNVLEVKGGVAEGDFKFKLVTVGDSGVGKSCLLTRFVQAGVMVARDFYSDFHVSTIGVDFKTASFLVVTMVKGRLVKLQLWDTAGQERFSVVTGNYYRNSDGFIFVYDATSRASFDHVEQWLGQVQQHHECGPSTIKILVGNKCDMIGELQVTEEEGRAKAESMGAFFIATSAKTAANVDMAFLTAAQNLVENRRKQKAAPKAMPGGSSSIGSIGLSGGAQTGQKKANCCQGGGSKDERPGPGPRR</sequence>
<dbReference type="PROSITE" id="PS51421">
    <property type="entry name" value="RAS"/>
    <property type="match status" value="1"/>
</dbReference>
<reference evidence="4" key="1">
    <citation type="submission" date="2021-02" db="EMBL/GenBank/DDBJ databases">
        <authorList>
            <person name="Dougan E. K."/>
            <person name="Rhodes N."/>
            <person name="Thang M."/>
            <person name="Chan C."/>
        </authorList>
    </citation>
    <scope>NUCLEOTIDE SEQUENCE</scope>
</reference>
<organism evidence="4 5">
    <name type="scientific">Polarella glacialis</name>
    <name type="common">Dinoflagellate</name>
    <dbReference type="NCBI Taxonomy" id="89957"/>
    <lineage>
        <taxon>Eukaryota</taxon>
        <taxon>Sar</taxon>
        <taxon>Alveolata</taxon>
        <taxon>Dinophyceae</taxon>
        <taxon>Suessiales</taxon>
        <taxon>Suessiaceae</taxon>
        <taxon>Polarella</taxon>
    </lineage>
</organism>
<dbReference type="SMART" id="SM00175">
    <property type="entry name" value="RAB"/>
    <property type="match status" value="1"/>
</dbReference>
<dbReference type="OrthoDB" id="416684at2759"/>
<proteinExistence type="predicted"/>
<accession>A0A813GIB8</accession>
<evidence type="ECO:0000313" key="5">
    <source>
        <dbReference type="Proteomes" id="UP000654075"/>
    </source>
</evidence>
<dbReference type="SUPFAM" id="SSF52540">
    <property type="entry name" value="P-loop containing nucleoside triphosphate hydrolases"/>
    <property type="match status" value="1"/>
</dbReference>
<dbReference type="SMART" id="SM00173">
    <property type="entry name" value="RAS"/>
    <property type="match status" value="1"/>
</dbReference>
<dbReference type="InterPro" id="IPR050227">
    <property type="entry name" value="Rab"/>
</dbReference>
<feature type="region of interest" description="Disordered" evidence="3">
    <location>
        <begin position="256"/>
        <end position="307"/>
    </location>
</feature>
<dbReference type="GO" id="GO:0005525">
    <property type="term" value="F:GTP binding"/>
    <property type="evidence" value="ECO:0007669"/>
    <property type="project" value="UniProtKB-KW"/>
</dbReference>
<dbReference type="Proteomes" id="UP000654075">
    <property type="component" value="Unassembled WGS sequence"/>
</dbReference>
<dbReference type="InterPro" id="IPR001806">
    <property type="entry name" value="Small_GTPase"/>
</dbReference>
<dbReference type="OMA" id="FACSHEP"/>
<protein>
    <submittedName>
        <fullName evidence="4">Uncharacterized protein</fullName>
    </submittedName>
</protein>
<evidence type="ECO:0000313" key="4">
    <source>
        <dbReference type="EMBL" id="CAE8622422.1"/>
    </source>
</evidence>
<dbReference type="EMBL" id="CAJNNV010027971">
    <property type="protein sequence ID" value="CAE8622422.1"/>
    <property type="molecule type" value="Genomic_DNA"/>
</dbReference>
<dbReference type="FunFam" id="3.40.50.300:FF:001329">
    <property type="entry name" value="Small GTP-binding protein, putative"/>
    <property type="match status" value="1"/>
</dbReference>
<dbReference type="CDD" id="cd00154">
    <property type="entry name" value="Rab"/>
    <property type="match status" value="1"/>
</dbReference>
<dbReference type="SMART" id="SM00176">
    <property type="entry name" value="RAN"/>
    <property type="match status" value="1"/>
</dbReference>
<comment type="caution">
    <text evidence="4">The sequence shown here is derived from an EMBL/GenBank/DDBJ whole genome shotgun (WGS) entry which is preliminary data.</text>
</comment>
<dbReference type="PANTHER" id="PTHR47977">
    <property type="entry name" value="RAS-RELATED PROTEIN RAB"/>
    <property type="match status" value="1"/>
</dbReference>
<dbReference type="PROSITE" id="PS51419">
    <property type="entry name" value="RAB"/>
    <property type="match status" value="1"/>
</dbReference>
<dbReference type="PROSITE" id="PS51420">
    <property type="entry name" value="RHO"/>
    <property type="match status" value="1"/>
</dbReference>
<name>A0A813GIB8_POLGL</name>